<dbReference type="OrthoDB" id="7871110at2"/>
<dbReference type="RefSeq" id="WP_141138312.1">
    <property type="nucleotide sequence ID" value="NZ_FXXQ01000011.1"/>
</dbReference>
<accession>A0A238J3I3</accession>
<proteinExistence type="predicted"/>
<keyword evidence="1" id="KW-0812">Transmembrane</keyword>
<evidence type="ECO:0008006" key="4">
    <source>
        <dbReference type="Google" id="ProtNLM"/>
    </source>
</evidence>
<keyword evidence="1" id="KW-1133">Transmembrane helix</keyword>
<protein>
    <recommendedName>
        <fullName evidence="4">Lipopolysaccharide-assembly, LptC-related</fullName>
    </recommendedName>
</protein>
<dbReference type="EMBL" id="FXXQ01000011">
    <property type="protein sequence ID" value="SMX24903.1"/>
    <property type="molecule type" value="Genomic_DNA"/>
</dbReference>
<evidence type="ECO:0000313" key="2">
    <source>
        <dbReference type="EMBL" id="SMX24903.1"/>
    </source>
</evidence>
<dbReference type="AlphaFoldDB" id="A0A238J3I3"/>
<dbReference type="Proteomes" id="UP000201838">
    <property type="component" value="Unassembled WGS sequence"/>
</dbReference>
<keyword evidence="1" id="KW-0472">Membrane</keyword>
<gene>
    <name evidence="2" type="ORF">BOA8489_03036</name>
</gene>
<keyword evidence="3" id="KW-1185">Reference proteome</keyword>
<feature type="transmembrane region" description="Helical" evidence="1">
    <location>
        <begin position="12"/>
        <end position="34"/>
    </location>
</feature>
<evidence type="ECO:0000256" key="1">
    <source>
        <dbReference type="SAM" id="Phobius"/>
    </source>
</evidence>
<evidence type="ECO:0000313" key="3">
    <source>
        <dbReference type="Proteomes" id="UP000201838"/>
    </source>
</evidence>
<organism evidence="2 3">
    <name type="scientific">Boseongicola aestuarii</name>
    <dbReference type="NCBI Taxonomy" id="1470561"/>
    <lineage>
        <taxon>Bacteria</taxon>
        <taxon>Pseudomonadati</taxon>
        <taxon>Pseudomonadota</taxon>
        <taxon>Alphaproteobacteria</taxon>
        <taxon>Rhodobacterales</taxon>
        <taxon>Paracoccaceae</taxon>
        <taxon>Boseongicola</taxon>
    </lineage>
</organism>
<name>A0A238J3I3_9RHOB</name>
<sequence length="201" mass="20997">MASVDNAYSRLVLWLKVALPLVALAILSTLFLVAETLDPESAIPYADVDVDQILRDQGITTPSFGGVTSDGAAVSLRAAALRPGESLRDELIATALEATIVLPGGTTIRISSPKGTIDMAADVALLQGGARFESSIGYTIESADIVTRYTEVRVTTGGTVTATGPGGLITAGTMGLERDPDTEAYVLVFKDGVRLIYDPQP</sequence>
<reference evidence="2 3" key="1">
    <citation type="submission" date="2017-05" db="EMBL/GenBank/DDBJ databases">
        <authorList>
            <person name="Song R."/>
            <person name="Chenine A.L."/>
            <person name="Ruprecht R.M."/>
        </authorList>
    </citation>
    <scope>NUCLEOTIDE SEQUENCE [LARGE SCALE GENOMIC DNA]</scope>
    <source>
        <strain evidence="2 3">CECT 8489</strain>
    </source>
</reference>